<evidence type="ECO:0000256" key="1">
    <source>
        <dbReference type="ARBA" id="ARBA00004229"/>
    </source>
</evidence>
<dbReference type="PANTHER" id="PTHR47926">
    <property type="entry name" value="PENTATRICOPEPTIDE REPEAT-CONTAINING PROTEIN"/>
    <property type="match status" value="1"/>
</dbReference>
<dbReference type="AlphaFoldDB" id="A0ABD1HW87"/>
<dbReference type="InterPro" id="IPR046960">
    <property type="entry name" value="PPR_At4g14850-like_plant"/>
</dbReference>
<evidence type="ECO:0000256" key="4">
    <source>
        <dbReference type="ARBA" id="ARBA00022737"/>
    </source>
</evidence>
<dbReference type="GO" id="GO:0016070">
    <property type="term" value="P:RNA metabolic process"/>
    <property type="evidence" value="ECO:0007669"/>
    <property type="project" value="UniProtKB-ARBA"/>
</dbReference>
<dbReference type="InterPro" id="IPR002885">
    <property type="entry name" value="PPR_rpt"/>
</dbReference>
<feature type="region of interest" description="Disordered" evidence="7">
    <location>
        <begin position="35"/>
        <end position="56"/>
    </location>
</feature>
<sequence length="832" mass="92049">MRASMMPSSPLTFHLSSSTIAQSHHLRYPTSLIPAASPPPLRSQCTTPDTHQSPPLKPKTIRFRLSQLCHQGQLNLARQLFDAIPQPTTVLWNTLIIGYVCNNMPNEAISLYSRLLYALTSSIDRKCDAYTYSSVFKACAEARQLSIGKAVHGHVLRCDVNSSRIVYNSLLNMYASFVGIDLVERVFRAMRRRNVVSWNTMIAWYVKKGMFVEAIRCLVMMMRMGVTPTVVSFINVFPAVSGLGDIDVADTVYGMVTRLGGEYVDDLFVVSSAITMYAELGCVHIARKIFDNCLIKNAHVWNTMIGGYVLNNRPIVALELFIDALESQDGGGDVDDVTSLSALTAASELQQLEVSKQLHSYLIKKSLDSSVILLNALVALYAKCNCVGDSFKVFSEMQERDVVSWNTMICVLVQNGLDDEGLMLVYEMQKLGFSIDDVTITAILSAASNLGNRDIGIQSHAYLIRHGIQFNGMESYLIDMYAKTGLMEAAKTVFDLYSKPSSDPAVWNAIISASTQNGLIDESLHVFRRMLVENVVPNAVTMASVLPACSQSGSLTVGTQLHAFAIRHFLDGNVFMCSALVDMYSKSGALVYAERVFSKSTEKNSVTCTNMILGYGQHGMGEKALELFHSMKELGINPDAITILAVLSACSYTGLINEGLKIFESMEVEYGIKPSMEHYACVVDMLGRVGRVVEAYEFAWRLGKAGNVLGIWGSLLSACRIHQEFELGKVVADKLLELEGPDRATGYRVLLSNIHAEEGNWEGVKTTRREMVEKGLSKEVACSWIDVYGYSNCFVSRDRKHPHCDEIYDLLKHLSPNLKDFGLAPSIVCGEW</sequence>
<dbReference type="Pfam" id="PF20431">
    <property type="entry name" value="E_motif"/>
    <property type="match status" value="1"/>
</dbReference>
<feature type="repeat" description="PPR" evidence="6">
    <location>
        <begin position="604"/>
        <end position="638"/>
    </location>
</feature>
<feature type="repeat" description="PPR" evidence="6">
    <location>
        <begin position="194"/>
        <end position="228"/>
    </location>
</feature>
<keyword evidence="3" id="KW-0934">Plastid</keyword>
<dbReference type="FunFam" id="1.25.40.10:FF:000496">
    <property type="entry name" value="Pentatricopeptide repeat-containing protein chloroplastic"/>
    <property type="match status" value="1"/>
</dbReference>
<dbReference type="Proteomes" id="UP001567538">
    <property type="component" value="Unassembled WGS sequence"/>
</dbReference>
<keyword evidence="9" id="KW-1185">Reference proteome</keyword>
<evidence type="ECO:0000256" key="3">
    <source>
        <dbReference type="ARBA" id="ARBA00022640"/>
    </source>
</evidence>
<organism evidence="8 9">
    <name type="scientific">Salvia divinorum</name>
    <name type="common">Maria pastora</name>
    <name type="synonym">Diviner's sage</name>
    <dbReference type="NCBI Taxonomy" id="28513"/>
    <lineage>
        <taxon>Eukaryota</taxon>
        <taxon>Viridiplantae</taxon>
        <taxon>Streptophyta</taxon>
        <taxon>Embryophyta</taxon>
        <taxon>Tracheophyta</taxon>
        <taxon>Spermatophyta</taxon>
        <taxon>Magnoliopsida</taxon>
        <taxon>eudicotyledons</taxon>
        <taxon>Gunneridae</taxon>
        <taxon>Pentapetalae</taxon>
        <taxon>asterids</taxon>
        <taxon>lamiids</taxon>
        <taxon>Lamiales</taxon>
        <taxon>Lamiaceae</taxon>
        <taxon>Nepetoideae</taxon>
        <taxon>Mentheae</taxon>
        <taxon>Salviinae</taxon>
        <taxon>Salvia</taxon>
        <taxon>Salvia subgen. Calosphace</taxon>
    </lineage>
</organism>
<dbReference type="PROSITE" id="PS51375">
    <property type="entry name" value="PPR"/>
    <property type="match status" value="4"/>
</dbReference>
<evidence type="ECO:0000313" key="8">
    <source>
        <dbReference type="EMBL" id="KAL1559524.1"/>
    </source>
</evidence>
<evidence type="ECO:0000313" key="9">
    <source>
        <dbReference type="Proteomes" id="UP001567538"/>
    </source>
</evidence>
<feature type="repeat" description="PPR" evidence="6">
    <location>
        <begin position="503"/>
        <end position="537"/>
    </location>
</feature>
<dbReference type="Pfam" id="PF01535">
    <property type="entry name" value="PPR"/>
    <property type="match status" value="4"/>
</dbReference>
<dbReference type="InterPro" id="IPR011990">
    <property type="entry name" value="TPR-like_helical_dom_sf"/>
</dbReference>
<dbReference type="GO" id="GO:0009507">
    <property type="term" value="C:chloroplast"/>
    <property type="evidence" value="ECO:0007669"/>
    <property type="project" value="UniProtKB-SubCell"/>
</dbReference>
<reference evidence="8 9" key="1">
    <citation type="submission" date="2024-06" db="EMBL/GenBank/DDBJ databases">
        <title>A chromosome level genome sequence of Diviner's sage (Salvia divinorum).</title>
        <authorList>
            <person name="Ford S.A."/>
            <person name="Ro D.-K."/>
            <person name="Ness R.W."/>
            <person name="Phillips M.A."/>
        </authorList>
    </citation>
    <scope>NUCLEOTIDE SEQUENCE [LARGE SCALE GENOMIC DNA]</scope>
    <source>
        <strain evidence="8">SAF-2024a</strain>
        <tissue evidence="8">Leaf</tissue>
    </source>
</reference>
<evidence type="ECO:0000256" key="6">
    <source>
        <dbReference type="PROSITE-ProRule" id="PRU00708"/>
    </source>
</evidence>
<dbReference type="PANTHER" id="PTHR47926:SF452">
    <property type="entry name" value="PENTATRICOPEPTIDE REPEAT-CONTAINING PROTEIN"/>
    <property type="match status" value="1"/>
</dbReference>
<dbReference type="NCBIfam" id="TIGR00756">
    <property type="entry name" value="PPR"/>
    <property type="match status" value="4"/>
</dbReference>
<dbReference type="Pfam" id="PF13041">
    <property type="entry name" value="PPR_2"/>
    <property type="match status" value="3"/>
</dbReference>
<comment type="caution">
    <text evidence="8">The sequence shown here is derived from an EMBL/GenBank/DDBJ whole genome shotgun (WGS) entry which is preliminary data.</text>
</comment>
<proteinExistence type="predicted"/>
<accession>A0ABD1HW87</accession>
<evidence type="ECO:0000256" key="7">
    <source>
        <dbReference type="SAM" id="MobiDB-lite"/>
    </source>
</evidence>
<evidence type="ECO:0000256" key="5">
    <source>
        <dbReference type="ARBA" id="ARBA00022946"/>
    </source>
</evidence>
<evidence type="ECO:0000256" key="2">
    <source>
        <dbReference type="ARBA" id="ARBA00022528"/>
    </source>
</evidence>
<protein>
    <submittedName>
        <fullName evidence="8">Pentatricopeptide repeat-containing protein, chloroplastic</fullName>
    </submittedName>
</protein>
<feature type="compositionally biased region" description="Polar residues" evidence="7">
    <location>
        <begin position="43"/>
        <end position="53"/>
    </location>
</feature>
<dbReference type="Gene3D" id="1.25.40.10">
    <property type="entry name" value="Tetratricopeptide repeat domain"/>
    <property type="match status" value="6"/>
</dbReference>
<dbReference type="EMBL" id="JBEAFC010000004">
    <property type="protein sequence ID" value="KAL1559524.1"/>
    <property type="molecule type" value="Genomic_DNA"/>
</dbReference>
<keyword evidence="2" id="KW-0150">Chloroplast</keyword>
<dbReference type="FunFam" id="1.25.40.10:FF:000090">
    <property type="entry name" value="Pentatricopeptide repeat-containing protein, chloroplastic"/>
    <property type="match status" value="1"/>
</dbReference>
<keyword evidence="5" id="KW-0809">Transit peptide</keyword>
<keyword evidence="4" id="KW-0677">Repeat</keyword>
<feature type="repeat" description="PPR" evidence="6">
    <location>
        <begin position="401"/>
        <end position="435"/>
    </location>
</feature>
<comment type="subcellular location">
    <subcellularLocation>
        <location evidence="1">Plastid</location>
        <location evidence="1">Chloroplast</location>
    </subcellularLocation>
</comment>
<dbReference type="InterPro" id="IPR046848">
    <property type="entry name" value="E_motif"/>
</dbReference>
<name>A0ABD1HW87_SALDI</name>
<dbReference type="GO" id="GO:0003729">
    <property type="term" value="F:mRNA binding"/>
    <property type="evidence" value="ECO:0007669"/>
    <property type="project" value="UniProtKB-ARBA"/>
</dbReference>
<gene>
    <name evidence="8" type="ORF">AAHA92_09859</name>
</gene>